<proteinExistence type="predicted"/>
<keyword evidence="2" id="KW-1185">Reference proteome</keyword>
<reference evidence="1 2" key="1">
    <citation type="submission" date="2021-02" db="EMBL/GenBank/DDBJ databases">
        <title>Nitrogen-fixing ability and nitrogen fixation related genes of thermophilic fermentative bacteria in the genus Caldicellulosiruptor.</title>
        <authorList>
            <person name="Chen Y."/>
            <person name="Nishihara A."/>
            <person name="Haruta S."/>
        </authorList>
    </citation>
    <scope>NUCLEOTIDE SEQUENCE [LARGE SCALE GENOMIC DNA]</scope>
    <source>
        <strain evidence="1 2">YA01</strain>
    </source>
</reference>
<protein>
    <submittedName>
        <fullName evidence="1">Uncharacterized protein</fullName>
    </submittedName>
</protein>
<organism evidence="1 2">
    <name type="scientific">Caldicellulosiruptor diazotrophicus</name>
    <dbReference type="NCBI Taxonomy" id="2806205"/>
    <lineage>
        <taxon>Bacteria</taxon>
        <taxon>Bacillati</taxon>
        <taxon>Bacillota</taxon>
        <taxon>Bacillota incertae sedis</taxon>
        <taxon>Caldicellulosiruptorales</taxon>
        <taxon>Caldicellulosiruptoraceae</taxon>
        <taxon>Caldicellulosiruptor</taxon>
    </lineage>
</organism>
<evidence type="ECO:0000313" key="2">
    <source>
        <dbReference type="Proteomes" id="UP000663623"/>
    </source>
</evidence>
<evidence type="ECO:0000313" key="1">
    <source>
        <dbReference type="EMBL" id="BCS81260.1"/>
    </source>
</evidence>
<name>A0ABN6E759_9FIRM</name>
<gene>
    <name evidence="1" type="ORF">CaldiYA01_12200</name>
</gene>
<sequence length="70" mass="7755">MAEFLAFLKIGPVFRKVLGSEIYFAKEAKKACPLPRKAPRLCHVLALRRGLKCGLSGDLVVCWATAHPNF</sequence>
<accession>A0ABN6E759</accession>
<dbReference type="Proteomes" id="UP000663623">
    <property type="component" value="Chromosome"/>
</dbReference>
<dbReference type="EMBL" id="AP024480">
    <property type="protein sequence ID" value="BCS81260.1"/>
    <property type="molecule type" value="Genomic_DNA"/>
</dbReference>